<dbReference type="GO" id="GO:0032259">
    <property type="term" value="P:methylation"/>
    <property type="evidence" value="ECO:0007669"/>
    <property type="project" value="UniProtKB-KW"/>
</dbReference>
<organism evidence="4 5">
    <name type="scientific">Emcibacter nanhaiensis</name>
    <dbReference type="NCBI Taxonomy" id="1505037"/>
    <lineage>
        <taxon>Bacteria</taxon>
        <taxon>Pseudomonadati</taxon>
        <taxon>Pseudomonadota</taxon>
        <taxon>Alphaproteobacteria</taxon>
        <taxon>Emcibacterales</taxon>
        <taxon>Emcibacteraceae</taxon>
        <taxon>Emcibacter</taxon>
    </lineage>
</organism>
<dbReference type="AlphaFoldDB" id="A0A501PR11"/>
<dbReference type="InterPro" id="IPR029063">
    <property type="entry name" value="SAM-dependent_MTases_sf"/>
</dbReference>
<evidence type="ECO:0000313" key="5">
    <source>
        <dbReference type="Proteomes" id="UP000319148"/>
    </source>
</evidence>
<keyword evidence="4" id="KW-0489">Methyltransferase</keyword>
<evidence type="ECO:0000256" key="1">
    <source>
        <dbReference type="ARBA" id="ARBA00005369"/>
    </source>
</evidence>
<name>A0A501PR11_9PROT</name>
<comment type="caution">
    <text evidence="4">The sequence shown here is derived from an EMBL/GenBank/DDBJ whole genome shotgun (WGS) entry which is preliminary data.</text>
</comment>
<gene>
    <name evidence="4" type="ORF">FIV46_01000</name>
</gene>
<proteinExistence type="inferred from homology"/>
<dbReference type="EMBL" id="VFIY01000004">
    <property type="protein sequence ID" value="TPD62685.1"/>
    <property type="molecule type" value="Genomic_DNA"/>
</dbReference>
<evidence type="ECO:0000256" key="2">
    <source>
        <dbReference type="ARBA" id="ARBA00013346"/>
    </source>
</evidence>
<sequence>MTNSAQARSSMIEGQLRPNNITDERVIEAIASVNREKFVPKAYAGVAYVDEDIRVAEGRYLMEPMVFARLLSEAHVKPTDLALDIACGTGYSSAILGRLAEAVVALEEDEDLVNSATAVLAEEACDNVAVVKGDVTAGLAKQGPYDLIFINGMVDEIPEAILDQLSEEGRVVCVLNDRGVGKACLVTYKDKVRGVRILFDAAIPPLAAFAKKAEFSF</sequence>
<dbReference type="PANTHER" id="PTHR11579:SF18">
    <property type="entry name" value="PROTEIN-L-ISOASPARTATE O-METHYLTRANSFERASE"/>
    <property type="match status" value="1"/>
</dbReference>
<keyword evidence="4" id="KW-0808">Transferase</keyword>
<dbReference type="RefSeq" id="WP_139937935.1">
    <property type="nucleotide sequence ID" value="NZ_JBHSYP010000022.1"/>
</dbReference>
<protein>
    <recommendedName>
        <fullName evidence="2">Protein-L-isoaspartate O-methyltransferase</fullName>
    </recommendedName>
    <alternativeName>
        <fullName evidence="3">Protein L-isoaspartyl methyltransferase</fullName>
    </alternativeName>
</protein>
<keyword evidence="5" id="KW-1185">Reference proteome</keyword>
<dbReference type="Proteomes" id="UP000319148">
    <property type="component" value="Unassembled WGS sequence"/>
</dbReference>
<accession>A0A501PR11</accession>
<dbReference type="SUPFAM" id="SSF53335">
    <property type="entry name" value="S-adenosyl-L-methionine-dependent methyltransferases"/>
    <property type="match status" value="1"/>
</dbReference>
<evidence type="ECO:0000313" key="4">
    <source>
        <dbReference type="EMBL" id="TPD62685.1"/>
    </source>
</evidence>
<dbReference type="PANTHER" id="PTHR11579">
    <property type="entry name" value="PROTEIN-L-ISOASPARTATE O-METHYLTRANSFERASE"/>
    <property type="match status" value="1"/>
</dbReference>
<dbReference type="InterPro" id="IPR000682">
    <property type="entry name" value="PCMT"/>
</dbReference>
<dbReference type="GO" id="GO:0005737">
    <property type="term" value="C:cytoplasm"/>
    <property type="evidence" value="ECO:0007669"/>
    <property type="project" value="TreeGrafter"/>
</dbReference>
<dbReference type="Gene3D" id="3.40.50.150">
    <property type="entry name" value="Vaccinia Virus protein VP39"/>
    <property type="match status" value="1"/>
</dbReference>
<dbReference type="CDD" id="cd02440">
    <property type="entry name" value="AdoMet_MTases"/>
    <property type="match status" value="1"/>
</dbReference>
<comment type="similarity">
    <text evidence="1">Belongs to the methyltransferase superfamily. L-isoaspartyl/D-aspartyl protein methyltransferase family.</text>
</comment>
<dbReference type="GO" id="GO:0004719">
    <property type="term" value="F:protein-L-isoaspartate (D-aspartate) O-methyltransferase activity"/>
    <property type="evidence" value="ECO:0007669"/>
    <property type="project" value="InterPro"/>
</dbReference>
<dbReference type="Pfam" id="PF01135">
    <property type="entry name" value="PCMT"/>
    <property type="match status" value="1"/>
</dbReference>
<reference evidence="5" key="1">
    <citation type="submission" date="2019-06" db="EMBL/GenBank/DDBJ databases">
        <title>The complete genome of Emcibacter congregatus ZYLT.</title>
        <authorList>
            <person name="Zhao Z."/>
        </authorList>
    </citation>
    <scope>NUCLEOTIDE SEQUENCE [LARGE SCALE GENOMIC DNA]</scope>
    <source>
        <strain evidence="5">MCCC 1A06723</strain>
    </source>
</reference>
<dbReference type="OrthoDB" id="9798496at2"/>
<evidence type="ECO:0000256" key="3">
    <source>
        <dbReference type="ARBA" id="ARBA00030757"/>
    </source>
</evidence>